<evidence type="ECO:0000259" key="1">
    <source>
        <dbReference type="Pfam" id="PF21544"/>
    </source>
</evidence>
<dbReference type="GeneID" id="78498422"/>
<dbReference type="InterPro" id="IPR011110">
    <property type="entry name" value="Reg_prop"/>
</dbReference>
<gene>
    <name evidence="2" type="ORF">HMPREF9145_1017</name>
</gene>
<comment type="caution">
    <text evidence="2">The sequence shown here is derived from an EMBL/GenBank/DDBJ whole genome shotgun (WGS) entry which is preliminary data.</text>
</comment>
<dbReference type="Gene3D" id="2.60.40.4070">
    <property type="match status" value="1"/>
</dbReference>
<dbReference type="EMBL" id="AWGW01000025">
    <property type="protein sequence ID" value="ERJ99543.1"/>
    <property type="molecule type" value="Genomic_DNA"/>
</dbReference>
<dbReference type="InterPro" id="IPR048954">
    <property type="entry name" value="PorZ_N"/>
</dbReference>
<dbReference type="Proteomes" id="UP000017023">
    <property type="component" value="Unassembled WGS sequence"/>
</dbReference>
<accession>U2MJX1</accession>
<dbReference type="RefSeq" id="WP_021825811.1">
    <property type="nucleotide sequence ID" value="NZ_AWGW01000025.1"/>
</dbReference>
<dbReference type="PATRIC" id="fig|1395125.3.peg.1935"/>
<dbReference type="InterPro" id="IPR015943">
    <property type="entry name" value="WD40/YVTN_repeat-like_dom_sf"/>
</dbReference>
<dbReference type="Pfam" id="PF07494">
    <property type="entry name" value="Reg_prop"/>
    <property type="match status" value="1"/>
</dbReference>
<dbReference type="SUPFAM" id="SSF50956">
    <property type="entry name" value="Thermostable phytase (3-phytase)"/>
    <property type="match status" value="1"/>
</dbReference>
<dbReference type="AlphaFoldDB" id="U2MJX1"/>
<evidence type="ECO:0000313" key="2">
    <source>
        <dbReference type="EMBL" id="ERJ99543.1"/>
    </source>
</evidence>
<sequence>MPQTYGYLMMIMMIKTIRYYANKVFLKLQTYAFLPLLWRGTRSGIIGLCCFFLLSSFTWRTYLSYDSPQEIVQANATLFYVRASNCLYSYDTKDQSVRTFDKVNGLSDCNITHIAYNKAAHRLVVAYENQNIDLVNDAGQVTNVSAYYNTSTTDNKTINSLYAYNRYVFMATAFGIVKLNAAEAEVSDTYKLGFSVDYCYVRDSQIYAASKAAGIYSAPLTANIADRNQWHRVGNYVEKSPEDTSALWAKVADAHPGGPKSNHFGYLTFYKNKLYSCTGGYNVTTDLERPAGIQVWDGTAWSIYASDGIAAKTGVAYVDLSVLAVDPKDETHLFAGGRTGLYEYKDQHFIKHYSPNNSILESALADGNPNYVLIQGLGYDTESRLWILNSQASSQSIIAYQDHEFKAFKQPQLMKLNTRSLGNMRNLFFDSRKTMWFVNDNWQQPSLIQYQTANNQLKTITSFVNEDGETIKDLWNVRCAVEDKEGNIWIGTNVGPLMLQPAKMNQESPAFQQIKVPRDDGSGYADYLLNGVDITGIVIDGANRKWFATNDNGVYLVSSNNIEELQHFTAENSPLLSNTIESIAINETTGEVFFGTANGLCSYKSNATKPQEEMTQNEVYAYPNPVKPDYNGPINITGLAFNADVKITTSNGTLVQEGRSNGGLFTWDGCDRHGKRVASGVYMIEVATQDGRKGVVCKVAIVR</sequence>
<protein>
    <submittedName>
        <fullName evidence="2">FlgD Ig-like domain protein</fullName>
    </submittedName>
</protein>
<dbReference type="Gene3D" id="2.130.10.10">
    <property type="entry name" value="YVTN repeat-like/Quinoprotein amine dehydrogenase"/>
    <property type="match status" value="3"/>
</dbReference>
<dbReference type="Pfam" id="PF21544">
    <property type="entry name" value="PorZ_N_b_propeller"/>
    <property type="match status" value="1"/>
</dbReference>
<name>U2MJX1_9BACT</name>
<feature type="domain" description="PorZ N-terminal beta-propeller" evidence="1">
    <location>
        <begin position="80"/>
        <end position="231"/>
    </location>
</feature>
<organism evidence="2 3">
    <name type="scientific">Segatella salivae F0493</name>
    <dbReference type="NCBI Taxonomy" id="1395125"/>
    <lineage>
        <taxon>Bacteria</taxon>
        <taxon>Pseudomonadati</taxon>
        <taxon>Bacteroidota</taxon>
        <taxon>Bacteroidia</taxon>
        <taxon>Bacteroidales</taxon>
        <taxon>Prevotellaceae</taxon>
        <taxon>Segatella</taxon>
    </lineage>
</organism>
<proteinExistence type="predicted"/>
<evidence type="ECO:0000313" key="3">
    <source>
        <dbReference type="Proteomes" id="UP000017023"/>
    </source>
</evidence>
<reference evidence="2 3" key="1">
    <citation type="submission" date="2013-08" db="EMBL/GenBank/DDBJ databases">
        <authorList>
            <person name="Durkin A.S."/>
            <person name="Haft D.R."/>
            <person name="McCorrison J."/>
            <person name="Torralba M."/>
            <person name="Gillis M."/>
            <person name="Haft D.H."/>
            <person name="Methe B."/>
            <person name="Sutton G."/>
            <person name="Nelson K.E."/>
        </authorList>
    </citation>
    <scope>NUCLEOTIDE SEQUENCE [LARGE SCALE GENOMIC DNA]</scope>
    <source>
        <strain evidence="2 3">F0493</strain>
    </source>
</reference>